<evidence type="ECO:0000313" key="9">
    <source>
        <dbReference type="EMBL" id="XAN06578.1"/>
    </source>
</evidence>
<keyword evidence="4 9" id="KW-0378">Hydrolase</keyword>
<evidence type="ECO:0000256" key="5">
    <source>
        <dbReference type="ARBA" id="ARBA00022842"/>
    </source>
</evidence>
<evidence type="ECO:0000256" key="3">
    <source>
        <dbReference type="ARBA" id="ARBA00022723"/>
    </source>
</evidence>
<keyword evidence="6" id="KW-0464">Manganese</keyword>
<dbReference type="SUPFAM" id="SSF55811">
    <property type="entry name" value="Nudix"/>
    <property type="match status" value="1"/>
</dbReference>
<evidence type="ECO:0000256" key="4">
    <source>
        <dbReference type="ARBA" id="ARBA00022801"/>
    </source>
</evidence>
<protein>
    <submittedName>
        <fullName evidence="9">NUDIX hydrolase</fullName>
        <ecNumber evidence="9">3.6.-.-</ecNumber>
    </submittedName>
</protein>
<dbReference type="RefSeq" id="WP_425308006.1">
    <property type="nucleotide sequence ID" value="NZ_CP154795.1"/>
</dbReference>
<keyword evidence="3" id="KW-0479">Metal-binding</keyword>
<sequence length="231" mass="26233">MDPRPTFSGKHSWEIFEVIPRERLLGRQPWFSNPGSPDPRPPRAASTVVPLRQTDDGLRVWMMRRREELVFGGMWVFPGGKVDPIDAHEPDPWVACALREYAEETSLEISADRLIHWSRWITSVEAPVRFDTEFYLTRVPDDLEPLPHDGEAEVGAWFDPHAVVTADPLDPTSPRLITPTRTVLWELALLGSWDAIATAAESREIEPILARIRPDGAAYNVSHPRRDGSWT</sequence>
<evidence type="ECO:0000256" key="2">
    <source>
        <dbReference type="ARBA" id="ARBA00001946"/>
    </source>
</evidence>
<evidence type="ECO:0000256" key="6">
    <source>
        <dbReference type="ARBA" id="ARBA00023211"/>
    </source>
</evidence>
<dbReference type="Gene3D" id="3.90.79.10">
    <property type="entry name" value="Nucleoside Triphosphate Pyrophosphohydrolase"/>
    <property type="match status" value="1"/>
</dbReference>
<name>A0ABZ3FKL9_9ACTN</name>
<dbReference type="PANTHER" id="PTHR12318">
    <property type="entry name" value="TESTOSTERONE-REGULATED PROTEIN RP2"/>
    <property type="match status" value="1"/>
</dbReference>
<evidence type="ECO:0000259" key="8">
    <source>
        <dbReference type="PROSITE" id="PS51462"/>
    </source>
</evidence>
<evidence type="ECO:0000256" key="1">
    <source>
        <dbReference type="ARBA" id="ARBA00001936"/>
    </source>
</evidence>
<comment type="cofactor">
    <cofactor evidence="1">
        <name>Mn(2+)</name>
        <dbReference type="ChEBI" id="CHEBI:29035"/>
    </cofactor>
</comment>
<reference evidence="9 10" key="1">
    <citation type="submission" date="2024-04" db="EMBL/GenBank/DDBJ databases">
        <title>Isolation of an actinomycete strain from pig manure.</title>
        <authorList>
            <person name="Gong T."/>
            <person name="Yu Z."/>
            <person name="An M."/>
            <person name="Wei C."/>
            <person name="Yang W."/>
            <person name="Liu L."/>
        </authorList>
    </citation>
    <scope>NUCLEOTIDE SEQUENCE [LARGE SCALE GENOMIC DNA]</scope>
    <source>
        <strain evidence="9 10">ZF39</strain>
    </source>
</reference>
<feature type="domain" description="Nudix hydrolase" evidence="8">
    <location>
        <begin position="41"/>
        <end position="183"/>
    </location>
</feature>
<evidence type="ECO:0000313" key="10">
    <source>
        <dbReference type="Proteomes" id="UP001442841"/>
    </source>
</evidence>
<comment type="cofactor">
    <cofactor evidence="2">
        <name>Mg(2+)</name>
        <dbReference type="ChEBI" id="CHEBI:18420"/>
    </cofactor>
</comment>
<keyword evidence="5" id="KW-0460">Magnesium</keyword>
<proteinExistence type="predicted"/>
<dbReference type="InterPro" id="IPR000086">
    <property type="entry name" value="NUDIX_hydrolase_dom"/>
</dbReference>
<dbReference type="Pfam" id="PF00293">
    <property type="entry name" value="NUDIX"/>
    <property type="match status" value="1"/>
</dbReference>
<dbReference type="GO" id="GO:0016787">
    <property type="term" value="F:hydrolase activity"/>
    <property type="evidence" value="ECO:0007669"/>
    <property type="project" value="UniProtKB-KW"/>
</dbReference>
<dbReference type="EC" id="3.6.-.-" evidence="9"/>
<dbReference type="InterPro" id="IPR039121">
    <property type="entry name" value="NUDT19"/>
</dbReference>
<organism evidence="9 10">
    <name type="scientific">Ammonicoccus fulvus</name>
    <dbReference type="NCBI Taxonomy" id="3138240"/>
    <lineage>
        <taxon>Bacteria</taxon>
        <taxon>Bacillati</taxon>
        <taxon>Actinomycetota</taxon>
        <taxon>Actinomycetes</taxon>
        <taxon>Propionibacteriales</taxon>
        <taxon>Propionibacteriaceae</taxon>
        <taxon>Ammonicoccus</taxon>
    </lineage>
</organism>
<keyword evidence="10" id="KW-1185">Reference proteome</keyword>
<dbReference type="PANTHER" id="PTHR12318:SF0">
    <property type="entry name" value="ACYL-COENZYME A DIPHOSPHATASE NUDT19"/>
    <property type="match status" value="1"/>
</dbReference>
<gene>
    <name evidence="9" type="ORF">AADG42_04395</name>
</gene>
<accession>A0ABZ3FKL9</accession>
<evidence type="ECO:0000256" key="7">
    <source>
        <dbReference type="SAM" id="MobiDB-lite"/>
    </source>
</evidence>
<dbReference type="InterPro" id="IPR015797">
    <property type="entry name" value="NUDIX_hydrolase-like_dom_sf"/>
</dbReference>
<dbReference type="Proteomes" id="UP001442841">
    <property type="component" value="Chromosome"/>
</dbReference>
<feature type="region of interest" description="Disordered" evidence="7">
    <location>
        <begin position="27"/>
        <end position="46"/>
    </location>
</feature>
<dbReference type="EMBL" id="CP154795">
    <property type="protein sequence ID" value="XAN06578.1"/>
    <property type="molecule type" value="Genomic_DNA"/>
</dbReference>
<dbReference type="PROSITE" id="PS51462">
    <property type="entry name" value="NUDIX"/>
    <property type="match status" value="1"/>
</dbReference>